<evidence type="ECO:0000313" key="2">
    <source>
        <dbReference type="WBParaSite" id="ACRNAN_Path_65.g230.t1"/>
    </source>
</evidence>
<name>A0A914C9F1_9BILA</name>
<dbReference type="WBParaSite" id="ACRNAN_Path_65.g230.t1">
    <property type="protein sequence ID" value="ACRNAN_Path_65.g230.t1"/>
    <property type="gene ID" value="ACRNAN_Path_65.g230"/>
</dbReference>
<evidence type="ECO:0000313" key="1">
    <source>
        <dbReference type="Proteomes" id="UP000887540"/>
    </source>
</evidence>
<accession>A0A914C9F1</accession>
<proteinExistence type="predicted"/>
<keyword evidence="1" id="KW-1185">Reference proteome</keyword>
<dbReference type="Proteomes" id="UP000887540">
    <property type="component" value="Unplaced"/>
</dbReference>
<protein>
    <submittedName>
        <fullName evidence="2">Uncharacterized protein</fullName>
    </submittedName>
</protein>
<reference evidence="2" key="1">
    <citation type="submission" date="2022-11" db="UniProtKB">
        <authorList>
            <consortium name="WormBaseParasite"/>
        </authorList>
    </citation>
    <scope>IDENTIFICATION</scope>
</reference>
<dbReference type="AlphaFoldDB" id="A0A914C9F1"/>
<sequence>MIASVAFGLTYVVELIEWIFEFSALHSCLNTMAMIVSISPYRKAIWDMFKFKKETEVVPVTNVINVKQHRKQSIFILIRQKAITKPK</sequence>
<organism evidence="1 2">
    <name type="scientific">Acrobeloides nanus</name>
    <dbReference type="NCBI Taxonomy" id="290746"/>
    <lineage>
        <taxon>Eukaryota</taxon>
        <taxon>Metazoa</taxon>
        <taxon>Ecdysozoa</taxon>
        <taxon>Nematoda</taxon>
        <taxon>Chromadorea</taxon>
        <taxon>Rhabditida</taxon>
        <taxon>Tylenchina</taxon>
        <taxon>Cephalobomorpha</taxon>
        <taxon>Cephaloboidea</taxon>
        <taxon>Cephalobidae</taxon>
        <taxon>Acrobeloides</taxon>
    </lineage>
</organism>